<name>A0A1E7DKH9_9BACI</name>
<proteinExistence type="predicted"/>
<dbReference type="AlphaFoldDB" id="A0A1E7DKH9"/>
<dbReference type="STRING" id="1714016.BA724_13840"/>
<dbReference type="Proteomes" id="UP000095658">
    <property type="component" value="Unassembled WGS sequence"/>
</dbReference>
<comment type="caution">
    <text evidence="1">The sequence shown here is derived from an EMBL/GenBank/DDBJ whole genome shotgun (WGS) entry which is preliminary data.</text>
</comment>
<evidence type="ECO:0000313" key="2">
    <source>
        <dbReference type="Proteomes" id="UP000095658"/>
    </source>
</evidence>
<gene>
    <name evidence="1" type="ORF">BA724_13840</name>
</gene>
<dbReference type="OrthoDB" id="2376384at2"/>
<reference evidence="1 2" key="1">
    <citation type="submission" date="2016-06" db="EMBL/GenBank/DDBJ databases">
        <title>Domibacillus iocasae genome sequencing.</title>
        <authorList>
            <person name="Verma A."/>
            <person name="Pal Y."/>
            <person name="Ojha A.K."/>
            <person name="Krishnamurthi S."/>
        </authorList>
    </citation>
    <scope>NUCLEOTIDE SEQUENCE [LARGE SCALE GENOMIC DNA]</scope>
    <source>
        <strain evidence="1 2">DSM 29979</strain>
    </source>
</reference>
<sequence>MNNEQIERYIDVIMEGMYHDYPELEERFGKRGKGKCREDNHHHFRHLKTAYTLQNDQFFVDYAHWLTNLLVSRGMKAAHVIDNFERIDQVLEKDRSEEAKGYRDIISTAIASIERREAP</sequence>
<keyword evidence="2" id="KW-1185">Reference proteome</keyword>
<organism evidence="1 2">
    <name type="scientific">Domibacillus iocasae</name>
    <dbReference type="NCBI Taxonomy" id="1714016"/>
    <lineage>
        <taxon>Bacteria</taxon>
        <taxon>Bacillati</taxon>
        <taxon>Bacillota</taxon>
        <taxon>Bacilli</taxon>
        <taxon>Bacillales</taxon>
        <taxon>Bacillaceae</taxon>
        <taxon>Domibacillus</taxon>
    </lineage>
</organism>
<accession>A0A1E7DKH9</accession>
<evidence type="ECO:0000313" key="1">
    <source>
        <dbReference type="EMBL" id="OES43495.1"/>
    </source>
</evidence>
<dbReference type="RefSeq" id="WP_069939932.1">
    <property type="nucleotide sequence ID" value="NZ_MAMP01000025.1"/>
</dbReference>
<protein>
    <submittedName>
        <fullName evidence="1">Uncharacterized protein</fullName>
    </submittedName>
</protein>
<dbReference type="EMBL" id="MAMP01000025">
    <property type="protein sequence ID" value="OES43495.1"/>
    <property type="molecule type" value="Genomic_DNA"/>
</dbReference>